<dbReference type="GO" id="GO:0004674">
    <property type="term" value="F:protein serine/threonine kinase activity"/>
    <property type="evidence" value="ECO:0007669"/>
    <property type="project" value="UniProtKB-KW"/>
</dbReference>
<accession>A0A1B1AX08</accession>
<dbReference type="InterPro" id="IPR050267">
    <property type="entry name" value="Anti-sigma-factor_SerPK"/>
</dbReference>
<dbReference type="InterPro" id="IPR003594">
    <property type="entry name" value="HATPase_dom"/>
</dbReference>
<reference evidence="4 6" key="1">
    <citation type="submission" date="2016-06" db="EMBL/GenBank/DDBJ databases">
        <title>Complete genome sequence of Streptomyces griseochromogenes ATCC 14511, the Blasticidin S producer.</title>
        <authorList>
            <person name="Wu L."/>
        </authorList>
    </citation>
    <scope>NUCLEOTIDE SEQUENCE [LARGE SCALE GENOMIC DNA]</scope>
    <source>
        <strain evidence="4 6">ATCC 14511</strain>
    </source>
</reference>
<dbReference type="PANTHER" id="PTHR35526">
    <property type="entry name" value="ANTI-SIGMA-F FACTOR RSBW-RELATED"/>
    <property type="match status" value="1"/>
</dbReference>
<dbReference type="KEGG" id="sgs:AVL59_16800"/>
<evidence type="ECO:0000313" key="4">
    <source>
        <dbReference type="EMBL" id="ANP51062.1"/>
    </source>
</evidence>
<dbReference type="Pfam" id="PF13581">
    <property type="entry name" value="HATPase_c_2"/>
    <property type="match status" value="1"/>
</dbReference>
<evidence type="ECO:0000313" key="7">
    <source>
        <dbReference type="Proteomes" id="UP001519309"/>
    </source>
</evidence>
<evidence type="ECO:0000313" key="5">
    <source>
        <dbReference type="EMBL" id="MBP2056592.1"/>
    </source>
</evidence>
<evidence type="ECO:0000259" key="3">
    <source>
        <dbReference type="Pfam" id="PF13581"/>
    </source>
</evidence>
<proteinExistence type="predicted"/>
<dbReference type="OrthoDB" id="3873601at2"/>
<dbReference type="STRING" id="68214.AVL59_16800"/>
<keyword evidence="1" id="KW-0808">Transferase</keyword>
<feature type="region of interest" description="Disordered" evidence="2">
    <location>
        <begin position="1"/>
        <end position="27"/>
    </location>
</feature>
<dbReference type="Gene3D" id="3.30.565.10">
    <property type="entry name" value="Histidine kinase-like ATPase, C-terminal domain"/>
    <property type="match status" value="1"/>
</dbReference>
<keyword evidence="1" id="KW-0723">Serine/threonine-protein kinase</keyword>
<keyword evidence="1" id="KW-0418">Kinase</keyword>
<dbReference type="Proteomes" id="UP001519309">
    <property type="component" value="Unassembled WGS sequence"/>
</dbReference>
<evidence type="ECO:0000256" key="1">
    <source>
        <dbReference type="ARBA" id="ARBA00022527"/>
    </source>
</evidence>
<dbReference type="EMBL" id="JAGGLP010000052">
    <property type="protein sequence ID" value="MBP2056592.1"/>
    <property type="molecule type" value="Genomic_DNA"/>
</dbReference>
<dbReference type="CDD" id="cd16936">
    <property type="entry name" value="HATPase_RsbW-like"/>
    <property type="match status" value="1"/>
</dbReference>
<dbReference type="PANTHER" id="PTHR35526:SF3">
    <property type="entry name" value="ANTI-SIGMA-F FACTOR RSBW"/>
    <property type="match status" value="1"/>
</dbReference>
<dbReference type="InterPro" id="IPR036890">
    <property type="entry name" value="HATPase_C_sf"/>
</dbReference>
<feature type="domain" description="Histidine kinase/HSP90-like ATPase" evidence="3">
    <location>
        <begin position="36"/>
        <end position="147"/>
    </location>
</feature>
<dbReference type="Proteomes" id="UP000092659">
    <property type="component" value="Chromosome"/>
</dbReference>
<sequence>MAITDGFPTLTADRRRPHPTPPPRPPRFRALRVTEAVAAAVPELRHFARRAAQRWAVPEDASDTLVLVVSELVTNAVLHSGSADVTQLIVFDGVAVTVEVADSGRWLVRDANRRVTEDAGAEFGRGLDLVRACSSWFTIHPSAVGTKAVARISVRVSGAHR</sequence>
<dbReference type="SUPFAM" id="SSF55874">
    <property type="entry name" value="ATPase domain of HSP90 chaperone/DNA topoisomerase II/histidine kinase"/>
    <property type="match status" value="1"/>
</dbReference>
<dbReference type="EMBL" id="CP016279">
    <property type="protein sequence ID" value="ANP51062.1"/>
    <property type="molecule type" value="Genomic_DNA"/>
</dbReference>
<reference evidence="5 7" key="2">
    <citation type="submission" date="2021-03" db="EMBL/GenBank/DDBJ databases">
        <title>Genomic Encyclopedia of Type Strains, Phase IV (KMG-IV): sequencing the most valuable type-strain genomes for metagenomic binning, comparative biology and taxonomic classification.</title>
        <authorList>
            <person name="Goeker M."/>
        </authorList>
    </citation>
    <scope>NUCLEOTIDE SEQUENCE [LARGE SCALE GENOMIC DNA]</scope>
    <source>
        <strain evidence="5 7">DSM 40499</strain>
    </source>
</reference>
<evidence type="ECO:0000313" key="6">
    <source>
        <dbReference type="Proteomes" id="UP000092659"/>
    </source>
</evidence>
<dbReference type="RefSeq" id="WP_067304891.1">
    <property type="nucleotide sequence ID" value="NZ_CP016279.1"/>
</dbReference>
<dbReference type="AlphaFoldDB" id="A0A1B1AX08"/>
<evidence type="ECO:0000256" key="2">
    <source>
        <dbReference type="SAM" id="MobiDB-lite"/>
    </source>
</evidence>
<keyword evidence="7" id="KW-1185">Reference proteome</keyword>
<organism evidence="4 6">
    <name type="scientific">Streptomyces griseochromogenes</name>
    <dbReference type="NCBI Taxonomy" id="68214"/>
    <lineage>
        <taxon>Bacteria</taxon>
        <taxon>Bacillati</taxon>
        <taxon>Actinomycetota</taxon>
        <taxon>Actinomycetes</taxon>
        <taxon>Kitasatosporales</taxon>
        <taxon>Streptomycetaceae</taxon>
        <taxon>Streptomyces</taxon>
    </lineage>
</organism>
<gene>
    <name evidence="4" type="ORF">AVL59_16800</name>
    <name evidence="5" type="ORF">J2Z21_009611</name>
</gene>
<protein>
    <submittedName>
        <fullName evidence="5">Anti-sigma regulatory factor (Ser/Thr protein kinase)</fullName>
    </submittedName>
</protein>
<name>A0A1B1AX08_9ACTN</name>